<evidence type="ECO:0000256" key="1">
    <source>
        <dbReference type="SAM" id="MobiDB-lite"/>
    </source>
</evidence>
<organism evidence="3">
    <name type="scientific">Chaetomium thermophilum (strain DSM 1495 / CBS 144.50 / IMI 039719)</name>
    <name type="common">Thermochaetoides thermophila</name>
    <dbReference type="NCBI Taxonomy" id="759272"/>
    <lineage>
        <taxon>Eukaryota</taxon>
        <taxon>Fungi</taxon>
        <taxon>Dikarya</taxon>
        <taxon>Ascomycota</taxon>
        <taxon>Pezizomycotina</taxon>
        <taxon>Sordariomycetes</taxon>
        <taxon>Sordariomycetidae</taxon>
        <taxon>Sordariales</taxon>
        <taxon>Chaetomiaceae</taxon>
        <taxon>Thermochaetoides</taxon>
    </lineage>
</organism>
<feature type="region of interest" description="Disordered" evidence="1">
    <location>
        <begin position="130"/>
        <end position="149"/>
    </location>
</feature>
<proteinExistence type="predicted"/>
<dbReference type="RefSeq" id="XP_006696145.1">
    <property type="nucleotide sequence ID" value="XM_006696082.1"/>
</dbReference>
<evidence type="ECO:0000313" key="3">
    <source>
        <dbReference type="Proteomes" id="UP000008066"/>
    </source>
</evidence>
<dbReference type="STRING" id="759272.G0SCS4"/>
<dbReference type="GeneID" id="18259863"/>
<dbReference type="Gene3D" id="1.10.10.2670">
    <property type="entry name" value="E3 ubiquitin-protein ligase"/>
    <property type="match status" value="1"/>
</dbReference>
<dbReference type="InterPro" id="IPR042065">
    <property type="entry name" value="E3_ELL-like"/>
</dbReference>
<dbReference type="AlphaFoldDB" id="G0SCS4"/>
<gene>
    <name evidence="2" type="ORF">CTHT_0058250</name>
</gene>
<feature type="compositionally biased region" description="Low complexity" evidence="1">
    <location>
        <begin position="464"/>
        <end position="478"/>
    </location>
</feature>
<dbReference type="InterPro" id="IPR036390">
    <property type="entry name" value="WH_DNA-bd_sf"/>
</dbReference>
<feature type="compositionally biased region" description="Basic and acidic residues" evidence="1">
    <location>
        <begin position="512"/>
        <end position="527"/>
    </location>
</feature>
<feature type="compositionally biased region" description="Basic and acidic residues" evidence="1">
    <location>
        <begin position="622"/>
        <end position="636"/>
    </location>
</feature>
<reference evidence="2 3" key="1">
    <citation type="journal article" date="2011" name="Cell">
        <title>Insight into structure and assembly of the nuclear pore complex by utilizing the genome of a eukaryotic thermophile.</title>
        <authorList>
            <person name="Amlacher S."/>
            <person name="Sarges P."/>
            <person name="Flemming D."/>
            <person name="van Noort V."/>
            <person name="Kunze R."/>
            <person name="Devos D.P."/>
            <person name="Arumugam M."/>
            <person name="Bork P."/>
            <person name="Hurt E."/>
        </authorList>
    </citation>
    <scope>NUCLEOTIDE SEQUENCE [LARGE SCALE GENOMIC DNA]</scope>
    <source>
        <strain evidence="3">DSM 1495 / CBS 144.50 / IMI 039719</strain>
    </source>
</reference>
<dbReference type="OrthoDB" id="2587563at2759"/>
<feature type="compositionally biased region" description="Polar residues" evidence="1">
    <location>
        <begin position="638"/>
        <end position="648"/>
    </location>
</feature>
<dbReference type="OMA" id="KYGVENR"/>
<accession>G0SCS4</accession>
<feature type="compositionally biased region" description="Basic and acidic residues" evidence="1">
    <location>
        <begin position="486"/>
        <end position="499"/>
    </location>
</feature>
<sequence length="731" mass="78057">MVLEVPDAGLLLESPANAGVALPLQAFAITLSDSIIEDIITCVQNGGSLELSLGSAPKLHFDGRDVRIPKTPDPAGYDLFRSTADNPSTATRLPYPAASLFKVPKLQKAKAKAAKTARTISKKEVAIKETQVRPSAVSSNAVPKPPQSKLEDDIANLESSYAKLEADKRENATLIRGRMLNPKAAKGKTGKNLLEPQAAASPRSLPPSPALSGIGSPSLAPAISSVQERAKQQRFPIIHELAVQPLTWRELKEKWDAAGVDGTEEDFSAAVNKVATLNPENKWELGKMHWKELDVFEYPYDSEKSRQKAINNAVRQYDRMRLASSDPLWQKLLPKSERGKGICLSKLQAAIAKGPAVSGPKLKPDASSNSGGDSEKDDASSATKKAKGGEPMSRSSSQASTGKKKLSPSEAQAKRLLSTSKKPGATKSTPKVSPNKTSKGAGVKGGRILSKEFVTDSSSDDEAASSTSISKSSVVAASLGKPAEQAVDKSKLSKTKEGITLKPKAVLPSRSVLKDKEKSDEKAKDTIRTQSAVKSAKPPAKRTRDADDDDSSSSGTPLSKRVKSVAKPLSTVAPPAKSRTSSDTASAIRAAGAAVPPRPKNTSPAKSSPLASSPPTNASDLDQDRASFFGEREPDHGTPSTVSNNTDGNGAASDKKRPTDDYSSPKPKRPRLSADIIEKAAKFKQFYARYEQLHHELAGLENPDPSKVTDLLDMHDRLSRLKREIYAEVER</sequence>
<dbReference type="UniPathway" id="UPA00143"/>
<protein>
    <submittedName>
        <fullName evidence="2">Uncharacterized protein</fullName>
    </submittedName>
</protein>
<name>G0SCS4_CHATD</name>
<dbReference type="SUPFAM" id="SSF46785">
    <property type="entry name" value="Winged helix' DNA-binding domain"/>
    <property type="match status" value="1"/>
</dbReference>
<feature type="compositionally biased region" description="Polar residues" evidence="1">
    <location>
        <begin position="132"/>
        <end position="141"/>
    </location>
</feature>
<dbReference type="EMBL" id="GL988045">
    <property type="protein sequence ID" value="EGS19200.1"/>
    <property type="molecule type" value="Genomic_DNA"/>
</dbReference>
<feature type="compositionally biased region" description="Polar residues" evidence="1">
    <location>
        <begin position="417"/>
        <end position="438"/>
    </location>
</feature>
<dbReference type="eggNOG" id="ENOG502S5YD">
    <property type="taxonomic scope" value="Eukaryota"/>
</dbReference>
<feature type="compositionally biased region" description="Low complexity" evidence="1">
    <location>
        <begin position="603"/>
        <end position="615"/>
    </location>
</feature>
<keyword evidence="3" id="KW-1185">Reference proteome</keyword>
<dbReference type="GO" id="GO:0016567">
    <property type="term" value="P:protein ubiquitination"/>
    <property type="evidence" value="ECO:0007669"/>
    <property type="project" value="UniProtKB-UniPathway"/>
</dbReference>
<dbReference type="KEGG" id="cthr:CTHT_0058250"/>
<feature type="region of interest" description="Disordered" evidence="1">
    <location>
        <begin position="354"/>
        <end position="674"/>
    </location>
</feature>
<dbReference type="Proteomes" id="UP000008066">
    <property type="component" value="Unassembled WGS sequence"/>
</dbReference>
<dbReference type="HOGENOM" id="CLU_013856_1_0_1"/>
<evidence type="ECO:0000313" key="2">
    <source>
        <dbReference type="EMBL" id="EGS19200.1"/>
    </source>
</evidence>